<gene>
    <name evidence="1" type="ORF">WICPIJ_007167</name>
</gene>
<evidence type="ECO:0000313" key="1">
    <source>
        <dbReference type="EMBL" id="KAH3681861.1"/>
    </source>
</evidence>
<evidence type="ECO:0000313" key="2">
    <source>
        <dbReference type="Proteomes" id="UP000774326"/>
    </source>
</evidence>
<comment type="caution">
    <text evidence="1">The sequence shown here is derived from an EMBL/GenBank/DDBJ whole genome shotgun (WGS) entry which is preliminary data.</text>
</comment>
<name>A0A9P8TKP3_WICPI</name>
<reference evidence="1" key="1">
    <citation type="journal article" date="2021" name="Open Biol.">
        <title>Shared evolutionary footprints suggest mitochondrial oxidative damage underlies multiple complex I losses in fungi.</title>
        <authorList>
            <person name="Schikora-Tamarit M.A."/>
            <person name="Marcet-Houben M."/>
            <person name="Nosek J."/>
            <person name="Gabaldon T."/>
        </authorList>
    </citation>
    <scope>NUCLEOTIDE SEQUENCE</scope>
    <source>
        <strain evidence="1">CBS2887</strain>
    </source>
</reference>
<protein>
    <submittedName>
        <fullName evidence="1">Uncharacterized protein</fullName>
    </submittedName>
</protein>
<accession>A0A9P8TKP3</accession>
<proteinExistence type="predicted"/>
<dbReference type="EMBL" id="JAEUBG010004184">
    <property type="protein sequence ID" value="KAH3681861.1"/>
    <property type="molecule type" value="Genomic_DNA"/>
</dbReference>
<reference evidence="1" key="2">
    <citation type="submission" date="2021-01" db="EMBL/GenBank/DDBJ databases">
        <authorList>
            <person name="Schikora-Tamarit M.A."/>
        </authorList>
    </citation>
    <scope>NUCLEOTIDE SEQUENCE</scope>
    <source>
        <strain evidence="1">CBS2887</strain>
    </source>
</reference>
<dbReference type="AlphaFoldDB" id="A0A9P8TKP3"/>
<organism evidence="1 2">
    <name type="scientific">Wickerhamomyces pijperi</name>
    <name type="common">Yeast</name>
    <name type="synonym">Pichia pijperi</name>
    <dbReference type="NCBI Taxonomy" id="599730"/>
    <lineage>
        <taxon>Eukaryota</taxon>
        <taxon>Fungi</taxon>
        <taxon>Dikarya</taxon>
        <taxon>Ascomycota</taxon>
        <taxon>Saccharomycotina</taxon>
        <taxon>Saccharomycetes</taxon>
        <taxon>Phaffomycetales</taxon>
        <taxon>Wickerhamomycetaceae</taxon>
        <taxon>Wickerhamomyces</taxon>
    </lineage>
</organism>
<keyword evidence="2" id="KW-1185">Reference proteome</keyword>
<dbReference type="Proteomes" id="UP000774326">
    <property type="component" value="Unassembled WGS sequence"/>
</dbReference>
<sequence>MVILSIFRHVARAENFFFQDGFVLGNVIEYGWFNEIALITDTFTTGQQLGLLGFLTQVNVFHNGVELFSVCDGALEVLRVEWRANFDVCFDVLLEQWDEFVIDCVLDSSNTICGDLPPNSKVTFFKFEDWADLSRTCFPTFVEPVKEILEI</sequence>